<evidence type="ECO:0000256" key="1">
    <source>
        <dbReference type="ARBA" id="ARBA00004173"/>
    </source>
</evidence>
<gene>
    <name evidence="6" type="ORF">HPBE_LOCUS20315</name>
</gene>
<reference evidence="6 7" key="1">
    <citation type="submission" date="2018-11" db="EMBL/GenBank/DDBJ databases">
        <authorList>
            <consortium name="Pathogen Informatics"/>
        </authorList>
    </citation>
    <scope>NUCLEOTIDE SEQUENCE [LARGE SCALE GENOMIC DNA]</scope>
</reference>
<proteinExistence type="inferred from homology"/>
<evidence type="ECO:0000313" key="6">
    <source>
        <dbReference type="EMBL" id="VDP19307.1"/>
    </source>
</evidence>
<keyword evidence="4" id="KW-0143">Chaperone</keyword>
<evidence type="ECO:0000256" key="2">
    <source>
        <dbReference type="ARBA" id="ARBA00007884"/>
    </source>
</evidence>
<evidence type="ECO:0000256" key="3">
    <source>
        <dbReference type="ARBA" id="ARBA00023128"/>
    </source>
</evidence>
<evidence type="ECO:0000256" key="4">
    <source>
        <dbReference type="ARBA" id="ARBA00023186"/>
    </source>
</evidence>
<dbReference type="SUPFAM" id="SSF49785">
    <property type="entry name" value="Galactose-binding domain-like"/>
    <property type="match status" value="1"/>
</dbReference>
<dbReference type="Pfam" id="PF08547">
    <property type="entry name" value="CIA30"/>
    <property type="match status" value="1"/>
</dbReference>
<evidence type="ECO:0000259" key="5">
    <source>
        <dbReference type="Pfam" id="PF08547"/>
    </source>
</evidence>
<sequence>MYSRAVQVSDVEAKVGEKKTVSLLSRMGAPINTNFENERGIAGYDPEFPIKEVVKDAPRLIRDQAKLLKEELSSVKVSIEKAELMEDLGGIRHNEARIQWKFDSPEALSIWRTGCDSDWNEGFSTVQFVPTDNNTAVFKGKISTEIVKDGRIQRAGWASIKLEDRKFLNRKKYLTKWRNFSHLLIKCRGDGRSYKVMLHSPKGMDITWGDSYSYPLHTRGGPYWQYEKIPFSKFFHTVFGRIQDKQNRVLLEDVSSLGIVLMDRIDGEFKLELDYIGVYNDHTHLEKFAYETYTLPLFNTHGF</sequence>
<reference evidence="8" key="2">
    <citation type="submission" date="2019-09" db="UniProtKB">
        <authorList>
            <consortium name="WormBaseParasite"/>
        </authorList>
    </citation>
    <scope>IDENTIFICATION</scope>
</reference>
<dbReference type="EMBL" id="UZAH01032043">
    <property type="protein sequence ID" value="VDP19307.1"/>
    <property type="molecule type" value="Genomic_DNA"/>
</dbReference>
<dbReference type="InterPro" id="IPR008979">
    <property type="entry name" value="Galactose-bd-like_sf"/>
</dbReference>
<dbReference type="AlphaFoldDB" id="A0A183GDJ1"/>
<dbReference type="GO" id="GO:0006120">
    <property type="term" value="P:mitochondrial electron transport, NADH to ubiquinone"/>
    <property type="evidence" value="ECO:0007669"/>
    <property type="project" value="TreeGrafter"/>
</dbReference>
<accession>A0A3P8AX71</accession>
<dbReference type="GO" id="GO:0051082">
    <property type="term" value="F:unfolded protein binding"/>
    <property type="evidence" value="ECO:0007669"/>
    <property type="project" value="TreeGrafter"/>
</dbReference>
<dbReference type="GO" id="GO:0005739">
    <property type="term" value="C:mitochondrion"/>
    <property type="evidence" value="ECO:0007669"/>
    <property type="project" value="UniProtKB-SubCell"/>
</dbReference>
<name>A0A183GDJ1_HELPZ</name>
<evidence type="ECO:0000313" key="8">
    <source>
        <dbReference type="WBParaSite" id="HPBE_0002031601-mRNA-1"/>
    </source>
</evidence>
<feature type="domain" description="NADH:ubiquinone oxidoreductase intermediate-associated protein 30" evidence="5">
    <location>
        <begin position="100"/>
        <end position="273"/>
    </location>
</feature>
<dbReference type="PANTHER" id="PTHR13194:SF18">
    <property type="entry name" value="COMPLEX I INTERMEDIATE-ASSOCIATED PROTEIN 30, MITOCHONDRIAL"/>
    <property type="match status" value="1"/>
</dbReference>
<dbReference type="OrthoDB" id="42561at2759"/>
<accession>A0A183GDJ1</accession>
<protein>
    <submittedName>
        <fullName evidence="8">CIA30 domain-containing protein</fullName>
    </submittedName>
</protein>
<dbReference type="Proteomes" id="UP000050761">
    <property type="component" value="Unassembled WGS sequence"/>
</dbReference>
<organism evidence="7 8">
    <name type="scientific">Heligmosomoides polygyrus</name>
    <name type="common">Parasitic roundworm</name>
    <dbReference type="NCBI Taxonomy" id="6339"/>
    <lineage>
        <taxon>Eukaryota</taxon>
        <taxon>Metazoa</taxon>
        <taxon>Ecdysozoa</taxon>
        <taxon>Nematoda</taxon>
        <taxon>Chromadorea</taxon>
        <taxon>Rhabditida</taxon>
        <taxon>Rhabditina</taxon>
        <taxon>Rhabditomorpha</taxon>
        <taxon>Strongyloidea</taxon>
        <taxon>Heligmosomidae</taxon>
        <taxon>Heligmosomoides</taxon>
    </lineage>
</organism>
<comment type="similarity">
    <text evidence="2">Belongs to the CIA30 family.</text>
</comment>
<dbReference type="InterPro" id="IPR039131">
    <property type="entry name" value="NDUFAF1"/>
</dbReference>
<keyword evidence="3" id="KW-0496">Mitochondrion</keyword>
<dbReference type="InterPro" id="IPR013857">
    <property type="entry name" value="NADH-UbQ_OxRdtase-assoc_prot30"/>
</dbReference>
<dbReference type="PANTHER" id="PTHR13194">
    <property type="entry name" value="COMPLEX I INTERMEDIATE-ASSOCIATED PROTEIN 30"/>
    <property type="match status" value="1"/>
</dbReference>
<evidence type="ECO:0000313" key="7">
    <source>
        <dbReference type="Proteomes" id="UP000050761"/>
    </source>
</evidence>
<keyword evidence="7" id="KW-1185">Reference proteome</keyword>
<dbReference type="WBParaSite" id="HPBE_0002031601-mRNA-1">
    <property type="protein sequence ID" value="HPBE_0002031601-mRNA-1"/>
    <property type="gene ID" value="HPBE_0002031601"/>
</dbReference>
<dbReference type="GO" id="GO:0032981">
    <property type="term" value="P:mitochondrial respiratory chain complex I assembly"/>
    <property type="evidence" value="ECO:0007669"/>
    <property type="project" value="TreeGrafter"/>
</dbReference>
<comment type="subcellular location">
    <subcellularLocation>
        <location evidence="1">Mitochondrion</location>
    </subcellularLocation>
</comment>